<name>A0ABD0KK96_9CAEN</name>
<evidence type="ECO:0000313" key="1">
    <source>
        <dbReference type="EMBL" id="KAK7487502.1"/>
    </source>
</evidence>
<reference evidence="1 2" key="1">
    <citation type="journal article" date="2023" name="Sci. Data">
        <title>Genome assembly of the Korean intertidal mud-creeper Batillaria attramentaria.</title>
        <authorList>
            <person name="Patra A.K."/>
            <person name="Ho P.T."/>
            <person name="Jun S."/>
            <person name="Lee S.J."/>
            <person name="Kim Y."/>
            <person name="Won Y.J."/>
        </authorList>
    </citation>
    <scope>NUCLEOTIDE SEQUENCE [LARGE SCALE GENOMIC DNA]</scope>
    <source>
        <strain evidence="1">Wonlab-2016</strain>
    </source>
</reference>
<accession>A0ABD0KK96</accession>
<sequence length="105" mass="11527">MTADQSTRTTALVSTHIPGLSWVPVWKVCRESYVQLKPLQTPPYVLQFLTNAGNGLGVKPGGEGYRKQAPAIAEIPGCRAISLSGRCWLLECWSGHRSWVGSDTW</sequence>
<evidence type="ECO:0000313" key="2">
    <source>
        <dbReference type="Proteomes" id="UP001519460"/>
    </source>
</evidence>
<organism evidence="1 2">
    <name type="scientific">Batillaria attramentaria</name>
    <dbReference type="NCBI Taxonomy" id="370345"/>
    <lineage>
        <taxon>Eukaryota</taxon>
        <taxon>Metazoa</taxon>
        <taxon>Spiralia</taxon>
        <taxon>Lophotrochozoa</taxon>
        <taxon>Mollusca</taxon>
        <taxon>Gastropoda</taxon>
        <taxon>Caenogastropoda</taxon>
        <taxon>Sorbeoconcha</taxon>
        <taxon>Cerithioidea</taxon>
        <taxon>Batillariidae</taxon>
        <taxon>Batillaria</taxon>
    </lineage>
</organism>
<protein>
    <submittedName>
        <fullName evidence="1">Uncharacterized protein</fullName>
    </submittedName>
</protein>
<dbReference type="EMBL" id="JACVVK020000163">
    <property type="protein sequence ID" value="KAK7487502.1"/>
    <property type="molecule type" value="Genomic_DNA"/>
</dbReference>
<proteinExistence type="predicted"/>
<comment type="caution">
    <text evidence="1">The sequence shown here is derived from an EMBL/GenBank/DDBJ whole genome shotgun (WGS) entry which is preliminary data.</text>
</comment>
<dbReference type="Proteomes" id="UP001519460">
    <property type="component" value="Unassembled WGS sequence"/>
</dbReference>
<gene>
    <name evidence="1" type="ORF">BaRGS_00021204</name>
</gene>
<keyword evidence="2" id="KW-1185">Reference proteome</keyword>
<dbReference type="AlphaFoldDB" id="A0ABD0KK96"/>